<keyword evidence="1" id="KW-0378">Hydrolase</keyword>
<evidence type="ECO:0000313" key="2">
    <source>
        <dbReference type="Proteomes" id="UP001203945"/>
    </source>
</evidence>
<dbReference type="RefSeq" id="WP_255329928.1">
    <property type="nucleotide sequence ID" value="NZ_JAKZEU010000003.1"/>
</dbReference>
<dbReference type="InterPro" id="IPR036412">
    <property type="entry name" value="HAD-like_sf"/>
</dbReference>
<sequence>MKLIIFDVDGTLVDSQHHIHRGMGHAFDRAGLPAPGLDAVLETVGLSLPHAIARLAPDADEAMHARLADGYRAAFHERHVPENAPLYPGAQECLDALGARDDLLLAVATGKGRRGLDVMLQHHGLQGRFVSLQTADGHPSKPHPAMLHSALAETGVDAVDAVMVGDTSFDMAMAVAAGVTGFGVGWGYHAAADLKASGAVLVASDFSALTRAIDHWVAEGSR</sequence>
<dbReference type="Proteomes" id="UP001203945">
    <property type="component" value="Unassembled WGS sequence"/>
</dbReference>
<dbReference type="GO" id="GO:0016787">
    <property type="term" value="F:hydrolase activity"/>
    <property type="evidence" value="ECO:0007669"/>
    <property type="project" value="UniProtKB-KW"/>
</dbReference>
<dbReference type="EMBL" id="JAKZEU010000003">
    <property type="protein sequence ID" value="MCQ0970925.1"/>
    <property type="molecule type" value="Genomic_DNA"/>
</dbReference>
<dbReference type="InterPro" id="IPR023214">
    <property type="entry name" value="HAD_sf"/>
</dbReference>
<evidence type="ECO:0000313" key="1">
    <source>
        <dbReference type="EMBL" id="MCQ0970925.1"/>
    </source>
</evidence>
<dbReference type="Gene3D" id="1.10.150.240">
    <property type="entry name" value="Putative phosphatase, domain 2"/>
    <property type="match status" value="1"/>
</dbReference>
<dbReference type="PANTHER" id="PTHR43434">
    <property type="entry name" value="PHOSPHOGLYCOLATE PHOSPHATASE"/>
    <property type="match status" value="1"/>
</dbReference>
<keyword evidence="2" id="KW-1185">Reference proteome</keyword>
<name>A0ABT1MRI2_9RHOB</name>
<dbReference type="SFLD" id="SFLDS00003">
    <property type="entry name" value="Haloacid_Dehalogenase"/>
    <property type="match status" value="1"/>
</dbReference>
<dbReference type="InterPro" id="IPR023198">
    <property type="entry name" value="PGP-like_dom2"/>
</dbReference>
<dbReference type="Pfam" id="PF13419">
    <property type="entry name" value="HAD_2"/>
    <property type="match status" value="1"/>
</dbReference>
<dbReference type="PANTHER" id="PTHR43434:SF24">
    <property type="entry name" value="HYDROLASE-RELATED"/>
    <property type="match status" value="1"/>
</dbReference>
<protein>
    <submittedName>
        <fullName evidence="1">HAD-IA family hydrolase</fullName>
    </submittedName>
</protein>
<proteinExistence type="predicted"/>
<dbReference type="InterPro" id="IPR006439">
    <property type="entry name" value="HAD-SF_hydro_IA"/>
</dbReference>
<accession>A0ABT1MRI2</accession>
<dbReference type="NCBIfam" id="TIGR01549">
    <property type="entry name" value="HAD-SF-IA-v1"/>
    <property type="match status" value="1"/>
</dbReference>
<dbReference type="InterPro" id="IPR041492">
    <property type="entry name" value="HAD_2"/>
</dbReference>
<dbReference type="SUPFAM" id="SSF56784">
    <property type="entry name" value="HAD-like"/>
    <property type="match status" value="1"/>
</dbReference>
<dbReference type="SFLD" id="SFLDG01135">
    <property type="entry name" value="C1.5.6:_HAD__Beta-PGM__Phospha"/>
    <property type="match status" value="1"/>
</dbReference>
<organism evidence="1 2">
    <name type="scientific">Paracoccus albicereus</name>
    <dbReference type="NCBI Taxonomy" id="2922394"/>
    <lineage>
        <taxon>Bacteria</taxon>
        <taxon>Pseudomonadati</taxon>
        <taxon>Pseudomonadota</taxon>
        <taxon>Alphaproteobacteria</taxon>
        <taxon>Rhodobacterales</taxon>
        <taxon>Paracoccaceae</taxon>
        <taxon>Paracoccus</taxon>
    </lineage>
</organism>
<comment type="caution">
    <text evidence="1">The sequence shown here is derived from an EMBL/GenBank/DDBJ whole genome shotgun (WGS) entry which is preliminary data.</text>
</comment>
<reference evidence="1 2" key="1">
    <citation type="submission" date="2022-03" db="EMBL/GenBank/DDBJ databases">
        <authorList>
            <person name="He Y."/>
        </authorList>
    </citation>
    <scope>NUCLEOTIDE SEQUENCE [LARGE SCALE GENOMIC DNA]</scope>
    <source>
        <strain evidence="1 2">TK19116</strain>
    </source>
</reference>
<dbReference type="Gene3D" id="3.40.50.1000">
    <property type="entry name" value="HAD superfamily/HAD-like"/>
    <property type="match status" value="1"/>
</dbReference>
<dbReference type="InterPro" id="IPR050155">
    <property type="entry name" value="HAD-like_hydrolase_sf"/>
</dbReference>
<dbReference type="SFLD" id="SFLDG01129">
    <property type="entry name" value="C1.5:_HAD__Beta-PGM__Phosphata"/>
    <property type="match status" value="1"/>
</dbReference>
<gene>
    <name evidence="1" type="ORF">MLD63_10860</name>
</gene>